<dbReference type="InParanoid" id="A0A0D0A608"/>
<reference evidence="3" key="2">
    <citation type="submission" date="2015-01" db="EMBL/GenBank/DDBJ databases">
        <title>Evolutionary Origins and Diversification of the Mycorrhizal Mutualists.</title>
        <authorList>
            <consortium name="DOE Joint Genome Institute"/>
            <consortium name="Mycorrhizal Genomics Consortium"/>
            <person name="Kohler A."/>
            <person name="Kuo A."/>
            <person name="Nagy L.G."/>
            <person name="Floudas D."/>
            <person name="Copeland A."/>
            <person name="Barry K.W."/>
            <person name="Cichocki N."/>
            <person name="Veneault-Fourrey C."/>
            <person name="LaButti K."/>
            <person name="Lindquist E.A."/>
            <person name="Lipzen A."/>
            <person name="Lundell T."/>
            <person name="Morin E."/>
            <person name="Murat C."/>
            <person name="Riley R."/>
            <person name="Ohm R."/>
            <person name="Sun H."/>
            <person name="Tunlid A."/>
            <person name="Henrissat B."/>
            <person name="Grigoriev I.V."/>
            <person name="Hibbett D.S."/>
            <person name="Martin F."/>
        </authorList>
    </citation>
    <scope>NUCLEOTIDE SEQUENCE [LARGE SCALE GENOMIC DNA]</scope>
    <source>
        <strain evidence="3">UH-Slu-Lm8-n1</strain>
    </source>
</reference>
<keyword evidence="3" id="KW-1185">Reference proteome</keyword>
<feature type="region of interest" description="Disordered" evidence="1">
    <location>
        <begin position="153"/>
        <end position="186"/>
    </location>
</feature>
<dbReference type="InterPro" id="IPR040521">
    <property type="entry name" value="KDZ"/>
</dbReference>
<dbReference type="PANTHER" id="PTHR33096:SF1">
    <property type="entry name" value="CXC1-LIKE CYSTEINE CLUSTER ASSOCIATED WITH KDZ TRANSPOSASES DOMAIN-CONTAINING PROTEIN"/>
    <property type="match status" value="1"/>
</dbReference>
<dbReference type="HOGENOM" id="CLU_013084_2_1_1"/>
<dbReference type="OrthoDB" id="2505969at2759"/>
<name>A0A0D0A608_9AGAM</name>
<organism evidence="2 3">
    <name type="scientific">Suillus luteus UH-Slu-Lm8-n1</name>
    <dbReference type="NCBI Taxonomy" id="930992"/>
    <lineage>
        <taxon>Eukaryota</taxon>
        <taxon>Fungi</taxon>
        <taxon>Dikarya</taxon>
        <taxon>Basidiomycota</taxon>
        <taxon>Agaricomycotina</taxon>
        <taxon>Agaricomycetes</taxon>
        <taxon>Agaricomycetidae</taxon>
        <taxon>Boletales</taxon>
        <taxon>Suillineae</taxon>
        <taxon>Suillaceae</taxon>
        <taxon>Suillus</taxon>
    </lineage>
</organism>
<sequence length="544" mass="61525">MSIPKPCKAKPATSGALLTSQMGNLLAGLTTETTGDGREEVEMDGGNTLPVSKRKWNRCALHSTCISKYIVASIADSTSSLDVTQRTACQYKLVNEPTLDFSILCACDRNNSAKLVDPAVCSGEERLDPRSGLSSIWLTESYVDQFKDEVRSARARQARQPARQQPSDPDNLWIDEPDSNDSAESPTICVDRWRNAAPESRKKMFAIFKKSGIFVTVCRHGFLLTICDMVRSSELMKYPIASVKKLMDVFGSNILYGYDIKCAFKNIIQRSSLTDDAKRLNLQGVVPTFHGHAHNRLCQVEHHSKYKVSAGKEDFKTCEQVFSESNALAAQICNTTDFHCHQVLDEHFAFADLDKFAALSDFIYNNYVQVLTIISTTHIFLANFHASNATIKPNFEDDLKDEHQVLQCLARKKEESTVEVDYVRALNEYDEAHKLNLRLNYSTKESGDIHRRHANATNKRDQKLEIVTHYEHQMALDSRWGPDHPEWMKAQSRITNWLFHKAVDDVERLVVMHLLELTKLQMSGIGYKLRTQISKALKSRANAI</sequence>
<gene>
    <name evidence="2" type="ORF">CY34DRAFT_110569</name>
</gene>
<protein>
    <recommendedName>
        <fullName evidence="4">CxC1-like cysteine cluster associated with KDZ transposases domain-containing protein</fullName>
    </recommendedName>
</protein>
<evidence type="ECO:0000313" key="2">
    <source>
        <dbReference type="EMBL" id="KIK33659.1"/>
    </source>
</evidence>
<dbReference type="PANTHER" id="PTHR33096">
    <property type="entry name" value="CXC2 DOMAIN-CONTAINING PROTEIN"/>
    <property type="match status" value="1"/>
</dbReference>
<dbReference type="Proteomes" id="UP000054485">
    <property type="component" value="Unassembled WGS sequence"/>
</dbReference>
<dbReference type="STRING" id="930992.A0A0D0A608"/>
<evidence type="ECO:0000313" key="3">
    <source>
        <dbReference type="Proteomes" id="UP000054485"/>
    </source>
</evidence>
<accession>A0A0D0A608</accession>
<dbReference type="AlphaFoldDB" id="A0A0D0A608"/>
<evidence type="ECO:0000256" key="1">
    <source>
        <dbReference type="SAM" id="MobiDB-lite"/>
    </source>
</evidence>
<evidence type="ECO:0008006" key="4">
    <source>
        <dbReference type="Google" id="ProtNLM"/>
    </source>
</evidence>
<reference evidence="2 3" key="1">
    <citation type="submission" date="2014-04" db="EMBL/GenBank/DDBJ databases">
        <authorList>
            <consortium name="DOE Joint Genome Institute"/>
            <person name="Kuo A."/>
            <person name="Ruytinx J."/>
            <person name="Rineau F."/>
            <person name="Colpaert J."/>
            <person name="Kohler A."/>
            <person name="Nagy L.G."/>
            <person name="Floudas D."/>
            <person name="Copeland A."/>
            <person name="Barry K.W."/>
            <person name="Cichocki N."/>
            <person name="Veneault-Fourrey C."/>
            <person name="LaButti K."/>
            <person name="Lindquist E.A."/>
            <person name="Lipzen A."/>
            <person name="Lundell T."/>
            <person name="Morin E."/>
            <person name="Murat C."/>
            <person name="Sun H."/>
            <person name="Tunlid A."/>
            <person name="Henrissat B."/>
            <person name="Grigoriev I.V."/>
            <person name="Hibbett D.S."/>
            <person name="Martin F."/>
            <person name="Nordberg H.P."/>
            <person name="Cantor M.N."/>
            <person name="Hua S.X."/>
        </authorList>
    </citation>
    <scope>NUCLEOTIDE SEQUENCE [LARGE SCALE GENOMIC DNA]</scope>
    <source>
        <strain evidence="2 3">UH-Slu-Lm8-n1</strain>
    </source>
</reference>
<dbReference type="EMBL" id="KN835894">
    <property type="protein sequence ID" value="KIK33659.1"/>
    <property type="molecule type" value="Genomic_DNA"/>
</dbReference>
<proteinExistence type="predicted"/>
<dbReference type="Pfam" id="PF18758">
    <property type="entry name" value="KDZ"/>
    <property type="match status" value="1"/>
</dbReference>